<evidence type="ECO:0000313" key="2">
    <source>
        <dbReference type="Proteomes" id="UP001604336"/>
    </source>
</evidence>
<dbReference type="AlphaFoldDB" id="A0ABD1RCC6"/>
<keyword evidence="2" id="KW-1185">Reference proteome</keyword>
<dbReference type="EMBL" id="JBFOLK010000009">
    <property type="protein sequence ID" value="KAL2486075.1"/>
    <property type="molecule type" value="Genomic_DNA"/>
</dbReference>
<reference evidence="2" key="1">
    <citation type="submission" date="2024-07" db="EMBL/GenBank/DDBJ databases">
        <title>Two chromosome-level genome assemblies of Korean endemic species Abeliophyllum distichum and Forsythia ovata (Oleaceae).</title>
        <authorList>
            <person name="Jang H."/>
        </authorList>
    </citation>
    <scope>NUCLEOTIDE SEQUENCE [LARGE SCALE GENOMIC DNA]</scope>
</reference>
<organism evidence="1 2">
    <name type="scientific">Abeliophyllum distichum</name>
    <dbReference type="NCBI Taxonomy" id="126358"/>
    <lineage>
        <taxon>Eukaryota</taxon>
        <taxon>Viridiplantae</taxon>
        <taxon>Streptophyta</taxon>
        <taxon>Embryophyta</taxon>
        <taxon>Tracheophyta</taxon>
        <taxon>Spermatophyta</taxon>
        <taxon>Magnoliopsida</taxon>
        <taxon>eudicotyledons</taxon>
        <taxon>Gunneridae</taxon>
        <taxon>Pentapetalae</taxon>
        <taxon>asterids</taxon>
        <taxon>lamiids</taxon>
        <taxon>Lamiales</taxon>
        <taxon>Oleaceae</taxon>
        <taxon>Forsythieae</taxon>
        <taxon>Abeliophyllum</taxon>
    </lineage>
</organism>
<proteinExistence type="predicted"/>
<accession>A0ABD1RCC6</accession>
<protein>
    <submittedName>
        <fullName evidence="1">Uncharacterized protein</fullName>
    </submittedName>
</protein>
<dbReference type="Proteomes" id="UP001604336">
    <property type="component" value="Unassembled WGS sequence"/>
</dbReference>
<comment type="caution">
    <text evidence="1">The sequence shown here is derived from an EMBL/GenBank/DDBJ whole genome shotgun (WGS) entry which is preliminary data.</text>
</comment>
<evidence type="ECO:0000313" key="1">
    <source>
        <dbReference type="EMBL" id="KAL2486075.1"/>
    </source>
</evidence>
<sequence length="127" mass="15018">MSHSMNLKYLFLGPDLEKLGEDQQEGYSRQFETIKVGTHNISTSKDVEVQQPERDDIDETVVEEYLDEGDFLRDYQLTRDRVKRPHRESQRFGYELEVAFAYASFEELVNRDPRSYQVAFNSDQLNE</sequence>
<gene>
    <name evidence="1" type="ORF">Adt_30831</name>
</gene>
<name>A0ABD1RCC6_9LAMI</name>